<sequence length="128" mass="13918">MNINITAVTPSKATVNGQPMAREYVETLLLPLLVAAHGKNYSGILQVAQVFAAAGLSLSASPEAARSYREHMAEKAALEARQIAEAKANAERCRVPTPQEIAEKKAERARQAQAIRERGERLRAQLGR</sequence>
<organism evidence="2 3">
    <name type="scientific">Pseudomonas fluorescens</name>
    <dbReference type="NCBI Taxonomy" id="294"/>
    <lineage>
        <taxon>Bacteria</taxon>
        <taxon>Pseudomonadati</taxon>
        <taxon>Pseudomonadota</taxon>
        <taxon>Gammaproteobacteria</taxon>
        <taxon>Pseudomonadales</taxon>
        <taxon>Pseudomonadaceae</taxon>
        <taxon>Pseudomonas</taxon>
    </lineage>
</organism>
<gene>
    <name evidence="2" type="ORF">NCTC9428_01217</name>
</gene>
<feature type="region of interest" description="Disordered" evidence="1">
    <location>
        <begin position="102"/>
        <end position="128"/>
    </location>
</feature>
<dbReference type="OrthoDB" id="6999195at2"/>
<evidence type="ECO:0000256" key="1">
    <source>
        <dbReference type="SAM" id="MobiDB-lite"/>
    </source>
</evidence>
<evidence type="ECO:0000313" key="3">
    <source>
        <dbReference type="Proteomes" id="UP000281909"/>
    </source>
</evidence>
<dbReference type="RefSeq" id="WP_060520003.1">
    <property type="nucleotide sequence ID" value="NZ_LR134318.1"/>
</dbReference>
<proteinExistence type="predicted"/>
<dbReference type="Proteomes" id="UP000281909">
    <property type="component" value="Chromosome"/>
</dbReference>
<dbReference type="AlphaFoldDB" id="A0A3S4SXZ4"/>
<dbReference type="EMBL" id="LR134318">
    <property type="protein sequence ID" value="VEF09328.1"/>
    <property type="molecule type" value="Genomic_DNA"/>
</dbReference>
<evidence type="ECO:0000313" key="2">
    <source>
        <dbReference type="EMBL" id="VEF09328.1"/>
    </source>
</evidence>
<reference evidence="2 3" key="1">
    <citation type="submission" date="2018-12" db="EMBL/GenBank/DDBJ databases">
        <authorList>
            <consortium name="Pathogen Informatics"/>
        </authorList>
    </citation>
    <scope>NUCLEOTIDE SEQUENCE [LARGE SCALE GENOMIC DNA]</scope>
    <source>
        <strain evidence="2 3">NCTC9428</strain>
    </source>
</reference>
<name>A0A3S4SXZ4_PSEFL</name>
<protein>
    <submittedName>
        <fullName evidence="2">Uncharacterized protein</fullName>
    </submittedName>
</protein>
<accession>A0A3S4SXZ4</accession>